<gene>
    <name evidence="2" type="ORF">RVR_8723</name>
</gene>
<dbReference type="SUPFAM" id="SSF55469">
    <property type="entry name" value="FMN-dependent nitroreductase-like"/>
    <property type="match status" value="1"/>
</dbReference>
<dbReference type="PANTHER" id="PTHR43543">
    <property type="entry name" value="MALONIC SEMIALDEHYDE REDUCTASE RUTE-RELATED"/>
    <property type="match status" value="1"/>
</dbReference>
<dbReference type="Pfam" id="PF00881">
    <property type="entry name" value="Nitroreductase"/>
    <property type="match status" value="1"/>
</dbReference>
<dbReference type="NCBIfam" id="NF003768">
    <property type="entry name" value="PRK05365.1"/>
    <property type="match status" value="1"/>
</dbReference>
<protein>
    <submittedName>
        <fullName evidence="2">Putative NADH dehydrogenase/NAD(P)H nitroreductase</fullName>
    </submittedName>
</protein>
<dbReference type="Proteomes" id="UP000595703">
    <property type="component" value="Chromosome"/>
</dbReference>
<name>A0A7U3VRZ4_9ACTN</name>
<dbReference type="InterPro" id="IPR000415">
    <property type="entry name" value="Nitroreductase-like"/>
</dbReference>
<dbReference type="InterPro" id="IPR050461">
    <property type="entry name" value="Nitroreductase_HadB/RutE"/>
</dbReference>
<feature type="domain" description="Nitroreductase" evidence="1">
    <location>
        <begin position="23"/>
        <end position="181"/>
    </location>
</feature>
<dbReference type="AlphaFoldDB" id="A0A7U3VRZ4"/>
<organism evidence="2 3">
    <name type="scientific">Actinacidiphila reveromycinica</name>
    <dbReference type="NCBI Taxonomy" id="659352"/>
    <lineage>
        <taxon>Bacteria</taxon>
        <taxon>Bacillati</taxon>
        <taxon>Actinomycetota</taxon>
        <taxon>Actinomycetes</taxon>
        <taxon>Kitasatosporales</taxon>
        <taxon>Streptomycetaceae</taxon>
        <taxon>Actinacidiphila</taxon>
    </lineage>
</organism>
<dbReference type="InterPro" id="IPR029479">
    <property type="entry name" value="Nitroreductase"/>
</dbReference>
<evidence type="ECO:0000259" key="1">
    <source>
        <dbReference type="Pfam" id="PF00881"/>
    </source>
</evidence>
<reference evidence="2 3" key="2">
    <citation type="journal article" date="2011" name="J. Antibiot.">
        <title>Furaquinocins I and J: novel polyketide isoprenoid hybrid compounds from Streptomyces reveromyceticus SN-593.</title>
        <authorList>
            <person name="Panthee S."/>
            <person name="Takahashi S."/>
            <person name="Takagi H."/>
            <person name="Nogawa T."/>
            <person name="Oowada E."/>
            <person name="Uramoto M."/>
            <person name="Osada H."/>
        </authorList>
    </citation>
    <scope>NUCLEOTIDE SEQUENCE [LARGE SCALE GENOMIC DNA]</scope>
    <source>
        <strain evidence="2 3">SN-593</strain>
    </source>
</reference>
<evidence type="ECO:0000313" key="2">
    <source>
        <dbReference type="EMBL" id="BBB01353.1"/>
    </source>
</evidence>
<reference evidence="2 3" key="4">
    <citation type="journal article" date="2020" name="Sci. Rep.">
        <title>beta-carboline chemical signals induce reveromycin production through a LuxR family regulator in Streptomyces sp. SN-593.</title>
        <authorList>
            <person name="Panthee S."/>
            <person name="Kito N."/>
            <person name="Hayashi T."/>
            <person name="Shimizu T."/>
            <person name="Ishikawa J."/>
            <person name="Hamamoto H."/>
            <person name="Osada H."/>
            <person name="Takahashi S."/>
        </authorList>
    </citation>
    <scope>NUCLEOTIDE SEQUENCE [LARGE SCALE GENOMIC DNA]</scope>
    <source>
        <strain evidence="2 3">SN-593</strain>
    </source>
</reference>
<evidence type="ECO:0000313" key="3">
    <source>
        <dbReference type="Proteomes" id="UP000595703"/>
    </source>
</evidence>
<accession>A0A7U3VRZ4</accession>
<reference evidence="2 3" key="3">
    <citation type="journal article" date="2011" name="Nat. Chem. Biol.">
        <title>Reveromycin A biosynthesis uses RevG and RevJ for stereospecific spiroacetal formation.</title>
        <authorList>
            <person name="Takahashi S."/>
            <person name="Toyoda A."/>
            <person name="Sekiyama Y."/>
            <person name="Takagi H."/>
            <person name="Nogawa T."/>
            <person name="Uramoto M."/>
            <person name="Suzuki R."/>
            <person name="Koshino H."/>
            <person name="Kumano T."/>
            <person name="Panthee S."/>
            <person name="Dairi T."/>
            <person name="Ishikawa J."/>
            <person name="Ikeda H."/>
            <person name="Sakaki Y."/>
            <person name="Osada H."/>
        </authorList>
    </citation>
    <scope>NUCLEOTIDE SEQUENCE [LARGE SCALE GENOMIC DNA]</scope>
    <source>
        <strain evidence="2 3">SN-593</strain>
    </source>
</reference>
<dbReference type="KEGG" id="arev:RVR_8723"/>
<dbReference type="Gene3D" id="3.40.109.10">
    <property type="entry name" value="NADH Oxidase"/>
    <property type="match status" value="1"/>
</dbReference>
<dbReference type="GO" id="GO:0016491">
    <property type="term" value="F:oxidoreductase activity"/>
    <property type="evidence" value="ECO:0007669"/>
    <property type="project" value="InterPro"/>
</dbReference>
<proteinExistence type="predicted"/>
<keyword evidence="3" id="KW-1185">Reference proteome</keyword>
<sequence>MGRGGRPVTGVTEDARKQLFRAARTAKAFTDTPVGDDELREIWELTRWGPTGGNIQPLRVLFVRGEEAVDRLVPHLSKGNARKVRAAPATAVLAADLDFHSRLGLIAPGSSAKQERYAADRVLGEADARFNATLQAGYFVMAVRAVGLAAGPMGGFDGPGIDAEFFGDRNWRTILAVNIGHPAADAWQDRQPRVPEADAVHWA</sequence>
<reference evidence="2 3" key="1">
    <citation type="journal article" date="2010" name="J. Bacteriol.">
        <title>Biochemical characterization of a novel indole prenyltransferase from Streptomyces sp. SN-593.</title>
        <authorList>
            <person name="Takahashi S."/>
            <person name="Takagi H."/>
            <person name="Toyoda A."/>
            <person name="Uramoto M."/>
            <person name="Nogawa T."/>
            <person name="Ueki M."/>
            <person name="Sakaki Y."/>
            <person name="Osada H."/>
        </authorList>
    </citation>
    <scope>NUCLEOTIDE SEQUENCE [LARGE SCALE GENOMIC DNA]</scope>
    <source>
        <strain evidence="2 3">SN-593</strain>
    </source>
</reference>
<dbReference type="PANTHER" id="PTHR43543:SF1">
    <property type="entry name" value="MALONIC SEMIALDEHYDE REDUCTASE RUTE-RELATED"/>
    <property type="match status" value="1"/>
</dbReference>
<dbReference type="EMBL" id="AP018365">
    <property type="protein sequence ID" value="BBB01353.1"/>
    <property type="molecule type" value="Genomic_DNA"/>
</dbReference>